<dbReference type="Gene3D" id="3.40.190.80">
    <property type="match status" value="1"/>
</dbReference>
<comment type="cofactor">
    <cofactor evidence="2">
        <name>Mg(2+)</name>
        <dbReference type="ChEBI" id="CHEBI:18420"/>
    </cofactor>
</comment>
<dbReference type="GO" id="GO:0046872">
    <property type="term" value="F:metal ion binding"/>
    <property type="evidence" value="ECO:0007669"/>
    <property type="project" value="UniProtKB-KW"/>
</dbReference>
<gene>
    <name evidence="3" type="ORF">K529_006400</name>
</gene>
<feature type="binding site" evidence="2">
    <location>
        <position position="95"/>
    </location>
    <ligand>
        <name>Mg(2+)</name>
        <dbReference type="ChEBI" id="CHEBI:18420"/>
        <label>1</label>
        <note>catalytic</note>
    </ligand>
</feature>
<dbReference type="RefSeq" id="WP_005638852.1">
    <property type="nucleotide sequence ID" value="NZ_CP015230.1"/>
</dbReference>
<dbReference type="SUPFAM" id="SSF56655">
    <property type="entry name" value="Carbohydrate phosphatase"/>
    <property type="match status" value="1"/>
</dbReference>
<feature type="binding site" evidence="2">
    <location>
        <position position="224"/>
    </location>
    <ligand>
        <name>Mg(2+)</name>
        <dbReference type="ChEBI" id="CHEBI:18420"/>
        <label>1</label>
        <note>catalytic</note>
    </ligand>
</feature>
<dbReference type="EMBL" id="CP015230">
    <property type="protein sequence ID" value="ANP40390.1"/>
    <property type="molecule type" value="Genomic_DNA"/>
</dbReference>
<name>A0A1B1A1C1_9RHOB</name>
<dbReference type="OrthoDB" id="9785695at2"/>
<evidence type="ECO:0000256" key="1">
    <source>
        <dbReference type="ARBA" id="ARBA00009759"/>
    </source>
</evidence>
<dbReference type="Proteomes" id="UP000013243">
    <property type="component" value="Chromosome"/>
</dbReference>
<reference evidence="3 4" key="1">
    <citation type="journal article" date="2016" name="ISME J.">
        <title>Global occurrence and heterogeneity of the Roseobacter-clade species Ruegeria mobilis.</title>
        <authorList>
            <person name="Sonnenschein E."/>
            <person name="Gram L."/>
        </authorList>
    </citation>
    <scope>NUCLEOTIDE SEQUENCE [LARGE SCALE GENOMIC DNA]</scope>
    <source>
        <strain evidence="3 4">F1926</strain>
    </source>
</reference>
<dbReference type="AlphaFoldDB" id="A0A1B1A1C1"/>
<dbReference type="Pfam" id="PF00459">
    <property type="entry name" value="Inositol_P"/>
    <property type="match status" value="1"/>
</dbReference>
<dbReference type="PANTHER" id="PTHR20854:SF4">
    <property type="entry name" value="INOSITOL-1-MONOPHOSPHATASE-RELATED"/>
    <property type="match status" value="1"/>
</dbReference>
<dbReference type="GO" id="GO:0006020">
    <property type="term" value="P:inositol metabolic process"/>
    <property type="evidence" value="ECO:0007669"/>
    <property type="project" value="TreeGrafter"/>
</dbReference>
<sequence>MRLDHDIENALISMVRDAARIEIMPRFRNLSAGAITAKSSSIDLVTVADVAAEEHVTRALQTILPGAVVIGEEAVSADPTILDQVADAEVAVIVDPIDGTWNYAHGLSTFGVILAVTVRGKTVFGLLYDPVNDDWVQASLGGGAWMASPGLDPRRLHVAPQRAFSEANGFVPHFMFAKDEQLAVVQGMAQAKRVTSLFCSCHEYRMMAQGHVDFVQTEGLNCWDHAAGVLAALEAGGHAQLSDGRDYAPELTQGHLTVATGQQLRDEVISELGLR</sequence>
<dbReference type="KEGG" id="rmb:K529_006400"/>
<dbReference type="PRINTS" id="PR00377">
    <property type="entry name" value="IMPHPHTASES"/>
</dbReference>
<dbReference type="STRING" id="1265309.K529_006400"/>
<feature type="binding site" evidence="2">
    <location>
        <position position="97"/>
    </location>
    <ligand>
        <name>Mg(2+)</name>
        <dbReference type="ChEBI" id="CHEBI:18420"/>
        <label>1</label>
        <note>catalytic</note>
    </ligand>
</feature>
<dbReference type="PANTHER" id="PTHR20854">
    <property type="entry name" value="INOSITOL MONOPHOSPHATASE"/>
    <property type="match status" value="1"/>
</dbReference>
<organism evidence="3 4">
    <name type="scientific">Tritonibacter mobilis F1926</name>
    <dbReference type="NCBI Taxonomy" id="1265309"/>
    <lineage>
        <taxon>Bacteria</taxon>
        <taxon>Pseudomonadati</taxon>
        <taxon>Pseudomonadota</taxon>
        <taxon>Alphaproteobacteria</taxon>
        <taxon>Rhodobacterales</taxon>
        <taxon>Paracoccaceae</taxon>
        <taxon>Tritonibacter</taxon>
    </lineage>
</organism>
<keyword evidence="2" id="KW-0479">Metal-binding</keyword>
<evidence type="ECO:0000313" key="3">
    <source>
        <dbReference type="EMBL" id="ANP40390.1"/>
    </source>
</evidence>
<comment type="similarity">
    <text evidence="1">Belongs to the inositol monophosphatase superfamily.</text>
</comment>
<evidence type="ECO:0000256" key="2">
    <source>
        <dbReference type="PIRSR" id="PIRSR600760-2"/>
    </source>
</evidence>
<dbReference type="GO" id="GO:0008934">
    <property type="term" value="F:inositol monophosphate 1-phosphatase activity"/>
    <property type="evidence" value="ECO:0007669"/>
    <property type="project" value="TreeGrafter"/>
</dbReference>
<evidence type="ECO:0000313" key="4">
    <source>
        <dbReference type="Proteomes" id="UP000013243"/>
    </source>
</evidence>
<feature type="binding site" evidence="2">
    <location>
        <position position="72"/>
    </location>
    <ligand>
        <name>Mg(2+)</name>
        <dbReference type="ChEBI" id="CHEBI:18420"/>
        <label>1</label>
        <note>catalytic</note>
    </ligand>
</feature>
<dbReference type="InterPro" id="IPR000760">
    <property type="entry name" value="Inositol_monophosphatase-like"/>
</dbReference>
<keyword evidence="2" id="KW-0460">Magnesium</keyword>
<dbReference type="Gene3D" id="3.30.540.10">
    <property type="entry name" value="Fructose-1,6-Bisphosphatase, subunit A, domain 1"/>
    <property type="match status" value="1"/>
</dbReference>
<protein>
    <submittedName>
        <fullName evidence="3">Inositol monophosphatase</fullName>
    </submittedName>
</protein>
<feature type="binding site" evidence="2">
    <location>
        <position position="98"/>
    </location>
    <ligand>
        <name>Mg(2+)</name>
        <dbReference type="ChEBI" id="CHEBI:18420"/>
        <label>1</label>
        <note>catalytic</note>
    </ligand>
</feature>
<proteinExistence type="inferred from homology"/>
<dbReference type="GeneID" id="28249446"/>
<dbReference type="GO" id="GO:0007165">
    <property type="term" value="P:signal transduction"/>
    <property type="evidence" value="ECO:0007669"/>
    <property type="project" value="TreeGrafter"/>
</dbReference>
<accession>A0A1B1A1C1</accession>